<dbReference type="AlphaFoldDB" id="A0A9W6DHA5"/>
<dbReference type="InterPro" id="IPR051162">
    <property type="entry name" value="T4SS_component"/>
</dbReference>
<dbReference type="Gene3D" id="1.10.8.730">
    <property type="match status" value="1"/>
</dbReference>
<evidence type="ECO:0000313" key="4">
    <source>
        <dbReference type="Proteomes" id="UP001144256"/>
    </source>
</evidence>
<keyword evidence="4" id="KW-1185">Reference proteome</keyword>
<accession>A0A9W6DHA5</accession>
<dbReference type="Pfam" id="PF01935">
    <property type="entry name" value="DUF87"/>
    <property type="match status" value="1"/>
</dbReference>
<name>A0A9W6DHA5_9FIRM</name>
<dbReference type="PANTHER" id="PTHR30121">
    <property type="entry name" value="UNCHARACTERIZED PROTEIN YJGR-RELATED"/>
    <property type="match status" value="1"/>
</dbReference>
<dbReference type="CDD" id="cd01127">
    <property type="entry name" value="TrwB_TraG_TraD_VirD4"/>
    <property type="match status" value="1"/>
</dbReference>
<organism evidence="3 4">
    <name type="scientific">Vallitalea longa</name>
    <dbReference type="NCBI Taxonomy" id="2936439"/>
    <lineage>
        <taxon>Bacteria</taxon>
        <taxon>Bacillati</taxon>
        <taxon>Bacillota</taxon>
        <taxon>Clostridia</taxon>
        <taxon>Lachnospirales</taxon>
        <taxon>Vallitaleaceae</taxon>
        <taxon>Vallitalea</taxon>
    </lineage>
</organism>
<dbReference type="Gene3D" id="3.40.50.300">
    <property type="entry name" value="P-loop containing nucleotide triphosphate hydrolases"/>
    <property type="match status" value="1"/>
</dbReference>
<dbReference type="InterPro" id="IPR027417">
    <property type="entry name" value="P-loop_NTPase"/>
</dbReference>
<proteinExistence type="predicted"/>
<dbReference type="RefSeq" id="WP_330680799.1">
    <property type="nucleotide sequence ID" value="NZ_BRLB01000016.1"/>
</dbReference>
<reference evidence="3" key="1">
    <citation type="submission" date="2022-06" db="EMBL/GenBank/DDBJ databases">
        <title>Vallitalea longa sp. nov., an anaerobic bacterium isolated from marine sediment.</title>
        <authorList>
            <person name="Hirano S."/>
            <person name="Terahara T."/>
            <person name="Mori K."/>
            <person name="Hamada M."/>
            <person name="Matsumoto R."/>
            <person name="Kobayashi T."/>
        </authorList>
    </citation>
    <scope>NUCLEOTIDE SEQUENCE</scope>
    <source>
        <strain evidence="3">SH18-1</strain>
    </source>
</reference>
<protein>
    <submittedName>
        <fullName evidence="3">Type VI secretion protein</fullName>
    </submittedName>
</protein>
<evidence type="ECO:0000256" key="1">
    <source>
        <dbReference type="SAM" id="MobiDB-lite"/>
    </source>
</evidence>
<evidence type="ECO:0000313" key="3">
    <source>
        <dbReference type="EMBL" id="GKX31367.1"/>
    </source>
</evidence>
<dbReference type="Proteomes" id="UP001144256">
    <property type="component" value="Unassembled WGS sequence"/>
</dbReference>
<dbReference type="PANTHER" id="PTHR30121:SF6">
    <property type="entry name" value="SLR6007 PROTEIN"/>
    <property type="match status" value="1"/>
</dbReference>
<dbReference type="InterPro" id="IPR002789">
    <property type="entry name" value="HerA_central"/>
</dbReference>
<feature type="region of interest" description="Disordered" evidence="1">
    <location>
        <begin position="293"/>
        <end position="318"/>
    </location>
</feature>
<evidence type="ECO:0000259" key="2">
    <source>
        <dbReference type="Pfam" id="PF01935"/>
    </source>
</evidence>
<sequence>MKSQQIKQDNSLLNIITPMGLEIKRNNLIIGENTGKIYGIIKYPPKVDYGWLSKITNIHSSVVSVKFKPIDNSSFIENLSKSVIQNRSTAENARDPLTQKRAEKAASDGEKIMVQIDQAGETVGLMSINIMPISKDEDTFDKIKRKTESTAAMLGCKLRGLANLQREGFKMLSPFYSMDECVEQILGRIIPLSTFVGGFPFSSSGYNDNAGYYIGRDIAGGLIVVDPWKRGGDRTNTNMVIMGIAGTGKSTAVKHISLSEYMTGTKIIFLDPEAEYKEMTVKLGGDLINAGGGQGGRINPLQVRPTPRDDENEDNKLYDDKDVNGMGDLALYLKNLEIFFSLYIPSLTDMQKAVLKDCLIELYNNFNIDWSTEITKLNNEDFPIMSDLYDLIIKKAKESEIKSTSDENNVYLQLSLLLKDIAYGSDSFLWNGYSTIKTTSNCICLNTHDLQNTSDGIKRAQYFLLLNWCWQEMSRDRNERVLLIADEAYLLIDPNVPQSLVFLRNVEKRSRKYEAAIAIISHSVVDFLDPSIKNYGQALLDIPCIKLLFGTDGKNLQESKDLYDLTEAETELLASKKRGNALMMIGAKRLQVKFEIPEWRFDYFGKAGGR</sequence>
<feature type="domain" description="Helicase HerA central" evidence="2">
    <location>
        <begin position="239"/>
        <end position="407"/>
    </location>
</feature>
<feature type="compositionally biased region" description="Basic and acidic residues" evidence="1">
    <location>
        <begin position="306"/>
        <end position="318"/>
    </location>
</feature>
<dbReference type="EMBL" id="BRLB01000016">
    <property type="protein sequence ID" value="GKX31367.1"/>
    <property type="molecule type" value="Genomic_DNA"/>
</dbReference>
<gene>
    <name evidence="3" type="ORF">SH1V18_38470</name>
</gene>
<dbReference type="SUPFAM" id="SSF52540">
    <property type="entry name" value="P-loop containing nucleoside triphosphate hydrolases"/>
    <property type="match status" value="1"/>
</dbReference>
<comment type="caution">
    <text evidence="3">The sequence shown here is derived from an EMBL/GenBank/DDBJ whole genome shotgun (WGS) entry which is preliminary data.</text>
</comment>